<evidence type="ECO:0000256" key="2">
    <source>
        <dbReference type="SAM" id="SignalP"/>
    </source>
</evidence>
<protein>
    <submittedName>
        <fullName evidence="4">Glutaryl-7-ACA acylase</fullName>
    </submittedName>
</protein>
<evidence type="ECO:0000313" key="4">
    <source>
        <dbReference type="EMBL" id="GGX30275.1"/>
    </source>
</evidence>
<dbReference type="SUPFAM" id="SSF53474">
    <property type="entry name" value="alpha/beta-Hydrolases"/>
    <property type="match status" value="1"/>
</dbReference>
<dbReference type="InterPro" id="IPR000383">
    <property type="entry name" value="Xaa-Pro-like_dom"/>
</dbReference>
<dbReference type="RefSeq" id="WP_229792977.1">
    <property type="nucleotide sequence ID" value="NZ_BMYU01000001.1"/>
</dbReference>
<dbReference type="EMBL" id="BMYU01000001">
    <property type="protein sequence ID" value="GGX30275.1"/>
    <property type="molecule type" value="Genomic_DNA"/>
</dbReference>
<evidence type="ECO:0000313" key="5">
    <source>
        <dbReference type="Proteomes" id="UP000653343"/>
    </source>
</evidence>
<dbReference type="Gene3D" id="3.40.50.1820">
    <property type="entry name" value="alpha/beta hydrolase"/>
    <property type="match status" value="1"/>
</dbReference>
<dbReference type="SMART" id="SM00939">
    <property type="entry name" value="PepX_C"/>
    <property type="match status" value="1"/>
</dbReference>
<dbReference type="Gene3D" id="1.10.3020.10">
    <property type="entry name" value="alpha-amino acid ester hydrolase ( Helical cap domain)"/>
    <property type="match status" value="1"/>
</dbReference>
<dbReference type="InterPro" id="IPR008979">
    <property type="entry name" value="Galactose-bd-like_sf"/>
</dbReference>
<proteinExistence type="predicted"/>
<keyword evidence="1" id="KW-0378">Hydrolase</keyword>
<dbReference type="InterPro" id="IPR013736">
    <property type="entry name" value="Xaa-Pro_dipept_C"/>
</dbReference>
<evidence type="ECO:0000259" key="3">
    <source>
        <dbReference type="SMART" id="SM00939"/>
    </source>
</evidence>
<feature type="domain" description="Xaa-Pro dipeptidyl-peptidase C-terminal" evidence="3">
    <location>
        <begin position="376"/>
        <end position="642"/>
    </location>
</feature>
<dbReference type="Proteomes" id="UP000653343">
    <property type="component" value="Unassembled WGS sequence"/>
</dbReference>
<dbReference type="SUPFAM" id="SSF49785">
    <property type="entry name" value="Galactose-binding domain-like"/>
    <property type="match status" value="1"/>
</dbReference>
<feature type="chain" id="PRO_5045944535" evidence="2">
    <location>
        <begin position="27"/>
        <end position="656"/>
    </location>
</feature>
<accession>A0ABQ2XRA2</accession>
<organism evidence="4 5">
    <name type="scientific">Undibacterium squillarum</name>
    <dbReference type="NCBI Taxonomy" id="1131567"/>
    <lineage>
        <taxon>Bacteria</taxon>
        <taxon>Pseudomonadati</taxon>
        <taxon>Pseudomonadota</taxon>
        <taxon>Betaproteobacteria</taxon>
        <taxon>Burkholderiales</taxon>
        <taxon>Oxalobacteraceae</taxon>
        <taxon>Undibacterium</taxon>
    </lineage>
</organism>
<dbReference type="NCBIfam" id="TIGR00976">
    <property type="entry name" value="CocE_NonD"/>
    <property type="match status" value="1"/>
</dbReference>
<sequence length="656" mass="73561">MMKLKRLCQAMLLALGAAAFAPQTLAADEPPANLVQEKYTKYEFRIPMRDGVKLMTVVYVPKDSSKTYPFLMVRTPYGSGNFSGAENHYGVDFYPSSLGPGKEFQEAGYIFVNQDVRGRFMSEGKWQEMTPHQNPAKKPGEGIESQDMYDTVEWLLKNIGGNNGKVGIWGISYPGFYTSASIIDSHPAIKAASPQAPVTNLYKGDDTYHNGALMLAANFDFYASFTEQKNPTQEPRGWQKFDYGTPDGYRYFLKHLSLGNILAQMSPEQRELLMPTIQHDTYDAFWQSRDISRHLRNISAAVLTVGGLFDAEDVAGPFYTYQSIRANRPANAKAPYNGLVIGPWVHGGWAGADGKSLGLVQFGSKTSEYYRKNILFPFFEQHLKGVQGKTLPEVHAFETGTNVWREYASWPPKQAKQVSLYLQADGKLSWQQPAAGAAFDEYIADPKKPVPFINYPATGAPREYMVGDQRFASQRPDVLTYMTDVLEDDVTVAGPVQPQLFVSTTGTDADFVVKLIDVYPDDYPDAPQRRKRGEDVPAPELAMGGYQQLVRGEPFRGKFRNSFEKPEAFVPGEVSKLHFALPDVNHTFRRGHRIMVQIQSSWFPLVDLNPQKFMHIPSAKPEDFVKATQRVYHAPGQYSALVLPVLQRANPTQHQP</sequence>
<dbReference type="Gene3D" id="2.60.120.260">
    <property type="entry name" value="Galactose-binding domain-like"/>
    <property type="match status" value="1"/>
</dbReference>
<dbReference type="InterPro" id="IPR005674">
    <property type="entry name" value="CocE/Ser_esterase"/>
</dbReference>
<gene>
    <name evidence="4" type="primary">gaa</name>
    <name evidence="4" type="ORF">GCM10010946_04080</name>
</gene>
<keyword evidence="2" id="KW-0732">Signal</keyword>
<dbReference type="InterPro" id="IPR029058">
    <property type="entry name" value="AB_hydrolase_fold"/>
</dbReference>
<evidence type="ECO:0000256" key="1">
    <source>
        <dbReference type="ARBA" id="ARBA00022801"/>
    </source>
</evidence>
<feature type="signal peptide" evidence="2">
    <location>
        <begin position="1"/>
        <end position="26"/>
    </location>
</feature>
<dbReference type="Pfam" id="PF08530">
    <property type="entry name" value="PepX_C"/>
    <property type="match status" value="1"/>
</dbReference>
<reference evidence="5" key="1">
    <citation type="journal article" date="2019" name="Int. J. Syst. Evol. Microbiol.">
        <title>The Global Catalogue of Microorganisms (GCM) 10K type strain sequencing project: providing services to taxonomists for standard genome sequencing and annotation.</title>
        <authorList>
            <consortium name="The Broad Institute Genomics Platform"/>
            <consortium name="The Broad Institute Genome Sequencing Center for Infectious Disease"/>
            <person name="Wu L."/>
            <person name="Ma J."/>
        </authorList>
    </citation>
    <scope>NUCLEOTIDE SEQUENCE [LARGE SCALE GENOMIC DNA]</scope>
    <source>
        <strain evidence="5">KCTC 23917</strain>
    </source>
</reference>
<keyword evidence="5" id="KW-1185">Reference proteome</keyword>
<name>A0ABQ2XRA2_9BURK</name>
<comment type="caution">
    <text evidence="4">The sequence shown here is derived from an EMBL/GenBank/DDBJ whole genome shotgun (WGS) entry which is preliminary data.</text>
</comment>
<dbReference type="Pfam" id="PF02129">
    <property type="entry name" value="Peptidase_S15"/>
    <property type="match status" value="1"/>
</dbReference>